<keyword evidence="2" id="KW-0378">Hydrolase</keyword>
<dbReference type="PANTHER" id="PTHR31793:SF27">
    <property type="entry name" value="NOVEL THIOESTERASE SUPERFAMILY DOMAIN AND SAPOSIN A-TYPE DOMAIN CONTAINING PROTEIN (0610012H03RIK)"/>
    <property type="match status" value="1"/>
</dbReference>
<dbReference type="EMBL" id="BSFM01000011">
    <property type="protein sequence ID" value="GLK83750.1"/>
    <property type="molecule type" value="Genomic_DNA"/>
</dbReference>
<proteinExistence type="inferred from homology"/>
<dbReference type="PANTHER" id="PTHR31793">
    <property type="entry name" value="4-HYDROXYBENZOYL-COA THIOESTERASE FAMILY MEMBER"/>
    <property type="match status" value="1"/>
</dbReference>
<evidence type="ECO:0000256" key="2">
    <source>
        <dbReference type="ARBA" id="ARBA00022801"/>
    </source>
</evidence>
<dbReference type="InterPro" id="IPR029069">
    <property type="entry name" value="HotDog_dom_sf"/>
</dbReference>
<dbReference type="Pfam" id="PF13279">
    <property type="entry name" value="4HBT_2"/>
    <property type="match status" value="1"/>
</dbReference>
<sequence>MSETTEPTIDLKLKASFDFFTTESLRISDLDQNGHVNNLAFLQLFENVRNRFIAGRTPLVRDDERTFMLVHLEADFVGELHYPGTVEAACRIVEVRRSSVVFGQALFDGGRVAATGRAVTVNVDRTQRRAAAFSEAERDMLLKLLNL</sequence>
<dbReference type="RefSeq" id="WP_213363960.1">
    <property type="nucleotide sequence ID" value="NZ_BSFM01000011.1"/>
</dbReference>
<dbReference type="AlphaFoldDB" id="A0A9W6JX67"/>
<protein>
    <submittedName>
        <fullName evidence="3">Thioesterase</fullName>
    </submittedName>
</protein>
<dbReference type="InterPro" id="IPR050563">
    <property type="entry name" value="4-hydroxybenzoyl-CoA_TE"/>
</dbReference>
<dbReference type="Gene3D" id="3.10.129.10">
    <property type="entry name" value="Hotdog Thioesterase"/>
    <property type="match status" value="1"/>
</dbReference>
<dbReference type="GO" id="GO:0047617">
    <property type="term" value="F:fatty acyl-CoA hydrolase activity"/>
    <property type="evidence" value="ECO:0007669"/>
    <property type="project" value="TreeGrafter"/>
</dbReference>
<dbReference type="SUPFAM" id="SSF54637">
    <property type="entry name" value="Thioesterase/thiol ester dehydrase-isomerase"/>
    <property type="match status" value="1"/>
</dbReference>
<keyword evidence="4" id="KW-1185">Reference proteome</keyword>
<dbReference type="Proteomes" id="UP001143330">
    <property type="component" value="Unassembled WGS sequence"/>
</dbReference>
<accession>A0A9W6JX67</accession>
<comment type="similarity">
    <text evidence="1">Belongs to the 4-hydroxybenzoyl-CoA thioesterase family.</text>
</comment>
<dbReference type="CDD" id="cd00586">
    <property type="entry name" value="4HBT"/>
    <property type="match status" value="1"/>
</dbReference>
<gene>
    <name evidence="3" type="ORF">GCM10017653_18200</name>
</gene>
<organism evidence="3 4">
    <name type="scientific">Ancylobacter defluvii</name>
    <dbReference type="NCBI Taxonomy" id="1282440"/>
    <lineage>
        <taxon>Bacteria</taxon>
        <taxon>Pseudomonadati</taxon>
        <taxon>Pseudomonadota</taxon>
        <taxon>Alphaproteobacteria</taxon>
        <taxon>Hyphomicrobiales</taxon>
        <taxon>Xanthobacteraceae</taxon>
        <taxon>Ancylobacter</taxon>
    </lineage>
</organism>
<evidence type="ECO:0000256" key="1">
    <source>
        <dbReference type="ARBA" id="ARBA00005953"/>
    </source>
</evidence>
<evidence type="ECO:0000313" key="4">
    <source>
        <dbReference type="Proteomes" id="UP001143330"/>
    </source>
</evidence>
<name>A0A9W6JX67_9HYPH</name>
<comment type="caution">
    <text evidence="3">The sequence shown here is derived from an EMBL/GenBank/DDBJ whole genome shotgun (WGS) entry which is preliminary data.</text>
</comment>
<reference evidence="3" key="1">
    <citation type="journal article" date="2014" name="Int. J. Syst. Evol. Microbiol.">
        <title>Complete genome sequence of Corynebacterium casei LMG S-19264T (=DSM 44701T), isolated from a smear-ripened cheese.</title>
        <authorList>
            <consortium name="US DOE Joint Genome Institute (JGI-PGF)"/>
            <person name="Walter F."/>
            <person name="Albersmeier A."/>
            <person name="Kalinowski J."/>
            <person name="Ruckert C."/>
        </authorList>
    </citation>
    <scope>NUCLEOTIDE SEQUENCE</scope>
    <source>
        <strain evidence="3">VKM B-2789</strain>
    </source>
</reference>
<reference evidence="3" key="2">
    <citation type="submission" date="2023-01" db="EMBL/GenBank/DDBJ databases">
        <authorList>
            <person name="Sun Q."/>
            <person name="Evtushenko L."/>
        </authorList>
    </citation>
    <scope>NUCLEOTIDE SEQUENCE</scope>
    <source>
        <strain evidence="3">VKM B-2789</strain>
    </source>
</reference>
<evidence type="ECO:0000313" key="3">
    <source>
        <dbReference type="EMBL" id="GLK83750.1"/>
    </source>
</evidence>